<dbReference type="GO" id="GO:0052621">
    <property type="term" value="F:diguanylate cyclase activity"/>
    <property type="evidence" value="ECO:0007669"/>
    <property type="project" value="UniProtKB-EC"/>
</dbReference>
<feature type="transmembrane region" description="Helical" evidence="1">
    <location>
        <begin position="109"/>
        <end position="128"/>
    </location>
</feature>
<keyword evidence="3" id="KW-0808">Transferase</keyword>
<dbReference type="EMBL" id="JARYZI010000009">
    <property type="protein sequence ID" value="MDH8679136.1"/>
    <property type="molecule type" value="Genomic_DNA"/>
</dbReference>
<dbReference type="SMART" id="SM00267">
    <property type="entry name" value="GGDEF"/>
    <property type="match status" value="1"/>
</dbReference>
<dbReference type="PROSITE" id="PS50887">
    <property type="entry name" value="GGDEF"/>
    <property type="match status" value="1"/>
</dbReference>
<dbReference type="Gene3D" id="3.30.70.270">
    <property type="match status" value="1"/>
</dbReference>
<dbReference type="Proteomes" id="UP001158045">
    <property type="component" value="Unassembled WGS sequence"/>
</dbReference>
<dbReference type="InterPro" id="IPR000160">
    <property type="entry name" value="GGDEF_dom"/>
</dbReference>
<dbReference type="RefSeq" id="WP_281095033.1">
    <property type="nucleotide sequence ID" value="NZ_JARYZI010000009.1"/>
</dbReference>
<dbReference type="NCBIfam" id="TIGR00254">
    <property type="entry name" value="GGDEF"/>
    <property type="match status" value="1"/>
</dbReference>
<dbReference type="Pfam" id="PF00990">
    <property type="entry name" value="GGDEF"/>
    <property type="match status" value="1"/>
</dbReference>
<dbReference type="PANTHER" id="PTHR45138:SF9">
    <property type="entry name" value="DIGUANYLATE CYCLASE DGCM-RELATED"/>
    <property type="match status" value="1"/>
</dbReference>
<protein>
    <submittedName>
        <fullName evidence="3">GGDEF domain-containing protein</fullName>
        <ecNumber evidence="3">2.7.7.65</ecNumber>
    </submittedName>
</protein>
<keyword evidence="1" id="KW-1133">Transmembrane helix</keyword>
<gene>
    <name evidence="3" type="ORF">QE109_13330</name>
</gene>
<feature type="transmembrane region" description="Helical" evidence="1">
    <location>
        <begin position="57"/>
        <end position="75"/>
    </location>
</feature>
<evidence type="ECO:0000256" key="1">
    <source>
        <dbReference type="SAM" id="Phobius"/>
    </source>
</evidence>
<dbReference type="SUPFAM" id="SSF55073">
    <property type="entry name" value="Nucleotide cyclase"/>
    <property type="match status" value="1"/>
</dbReference>
<feature type="transmembrane region" description="Helical" evidence="1">
    <location>
        <begin position="6"/>
        <end position="24"/>
    </location>
</feature>
<sequence length="390" mass="44574">MNQIDLLFLSASLYLVSFYLNLNIDRNRDHSKLTDLIPFVLIFATSKLNLLTSDFDIFKIALIFSIGGKIAIPLFKQKITAAGIMLYDFFSIIVVLIFLNYLYIPYPMFLNLVLIFIVALQMIIKVRTYNNHDTKQNKEIMELGFLNLVGFLAISIGNNVYNLYMGVAVIIIAQLSELAINVKHHHDEHDKSKIRLKDLEDRFERTVEFEAKKRTAHMADKVEYIRERSQKDPLTKAYNRNGILTEMNGLINDSTVKIFSVAMFDIDFFKSINDSKGHIIGDECLKFLSYSIMTNNRKTDLLGRYGGDEFILLMPHINAPAAMEICDRLRKEIALKSSPKFSISMGIASYPYDGRSFNELLEVADKGLYVAKENGKNRVSYSGNVPLLKK</sequence>
<dbReference type="InterPro" id="IPR043128">
    <property type="entry name" value="Rev_trsase/Diguanyl_cyclase"/>
</dbReference>
<dbReference type="InterPro" id="IPR029787">
    <property type="entry name" value="Nucleotide_cyclase"/>
</dbReference>
<feature type="transmembrane region" description="Helical" evidence="1">
    <location>
        <begin position="82"/>
        <end position="103"/>
    </location>
</feature>
<proteinExistence type="predicted"/>
<comment type="caution">
    <text evidence="3">The sequence shown here is derived from an EMBL/GenBank/DDBJ whole genome shotgun (WGS) entry which is preliminary data.</text>
</comment>
<keyword evidence="4" id="KW-1185">Reference proteome</keyword>
<accession>A0ABT6NFF7</accession>
<dbReference type="CDD" id="cd01949">
    <property type="entry name" value="GGDEF"/>
    <property type="match status" value="1"/>
</dbReference>
<feature type="domain" description="GGDEF" evidence="2">
    <location>
        <begin position="257"/>
        <end position="384"/>
    </location>
</feature>
<organism evidence="3 4">
    <name type="scientific">Fusibacter bizertensis</name>
    <dbReference type="NCBI Taxonomy" id="1488331"/>
    <lineage>
        <taxon>Bacteria</taxon>
        <taxon>Bacillati</taxon>
        <taxon>Bacillota</taxon>
        <taxon>Clostridia</taxon>
        <taxon>Eubacteriales</taxon>
        <taxon>Eubacteriales Family XII. Incertae Sedis</taxon>
        <taxon>Fusibacter</taxon>
    </lineage>
</organism>
<name>A0ABT6NFF7_9FIRM</name>
<dbReference type="PANTHER" id="PTHR45138">
    <property type="entry name" value="REGULATORY COMPONENTS OF SENSORY TRANSDUCTION SYSTEM"/>
    <property type="match status" value="1"/>
</dbReference>
<evidence type="ECO:0000313" key="4">
    <source>
        <dbReference type="Proteomes" id="UP001158045"/>
    </source>
</evidence>
<dbReference type="EC" id="2.7.7.65" evidence="3"/>
<dbReference type="InterPro" id="IPR050469">
    <property type="entry name" value="Diguanylate_Cyclase"/>
</dbReference>
<keyword evidence="3" id="KW-0548">Nucleotidyltransferase</keyword>
<evidence type="ECO:0000313" key="3">
    <source>
        <dbReference type="EMBL" id="MDH8679136.1"/>
    </source>
</evidence>
<evidence type="ECO:0000259" key="2">
    <source>
        <dbReference type="PROSITE" id="PS50887"/>
    </source>
</evidence>
<keyword evidence="1" id="KW-0472">Membrane</keyword>
<feature type="transmembrane region" description="Helical" evidence="1">
    <location>
        <begin position="140"/>
        <end position="157"/>
    </location>
</feature>
<reference evidence="3 4" key="1">
    <citation type="submission" date="2023-04" db="EMBL/GenBank/DDBJ databases">
        <title>Fusibacter bizertensis strain WBS, isolated from littoral bottom sediments of the Arctic seas - biochemical and genomic analysis.</title>
        <authorList>
            <person name="Brioukhanov A.L."/>
        </authorList>
    </citation>
    <scope>NUCLEOTIDE SEQUENCE [LARGE SCALE GENOMIC DNA]</scope>
    <source>
        <strain evidence="3 4">WBS</strain>
    </source>
</reference>
<keyword evidence="1" id="KW-0812">Transmembrane</keyword>